<dbReference type="Proteomes" id="UP000308489">
    <property type="component" value="Chromosome 1"/>
</dbReference>
<accession>A0A4U9QZC2</accession>
<protein>
    <submittedName>
        <fullName evidence="9">DedA family membrane protein</fullName>
    </submittedName>
</protein>
<dbReference type="PANTHER" id="PTHR30353:SF0">
    <property type="entry name" value="TRANSMEMBRANE PROTEIN"/>
    <property type="match status" value="1"/>
</dbReference>
<evidence type="ECO:0000256" key="6">
    <source>
        <dbReference type="ARBA" id="ARBA00023136"/>
    </source>
</evidence>
<evidence type="ECO:0000256" key="5">
    <source>
        <dbReference type="ARBA" id="ARBA00022989"/>
    </source>
</evidence>
<evidence type="ECO:0000256" key="7">
    <source>
        <dbReference type="RuleBase" id="RU367016"/>
    </source>
</evidence>
<keyword evidence="10" id="KW-1185">Reference proteome</keyword>
<evidence type="ECO:0000256" key="1">
    <source>
        <dbReference type="ARBA" id="ARBA00004651"/>
    </source>
</evidence>
<dbReference type="PANTHER" id="PTHR30353">
    <property type="entry name" value="INNER MEMBRANE PROTEIN DEDA-RELATED"/>
    <property type="match status" value="1"/>
</dbReference>
<dbReference type="AlphaFoldDB" id="A0A4U9QZC2"/>
<feature type="transmembrane region" description="Helical" evidence="7">
    <location>
        <begin position="189"/>
        <end position="208"/>
    </location>
</feature>
<evidence type="ECO:0000313" key="10">
    <source>
        <dbReference type="Proteomes" id="UP000308489"/>
    </source>
</evidence>
<feature type="domain" description="VTT" evidence="8">
    <location>
        <begin position="50"/>
        <end position="175"/>
    </location>
</feature>
<keyword evidence="4 7" id="KW-0812">Transmembrane</keyword>
<comment type="similarity">
    <text evidence="2 7">Belongs to the DedA family.</text>
</comment>
<reference evidence="9 10" key="1">
    <citation type="submission" date="2019-05" db="EMBL/GenBank/DDBJ databases">
        <authorList>
            <consortium name="Pathogen Informatics"/>
        </authorList>
    </citation>
    <scope>NUCLEOTIDE SEQUENCE [LARGE SCALE GENOMIC DNA]</scope>
    <source>
        <strain evidence="9 10">NCTC503</strain>
    </source>
</reference>
<dbReference type="KEGG" id="hhw:NCTC503_00319"/>
<keyword evidence="3 7" id="KW-1003">Cell membrane</keyword>
<feature type="transmembrane region" description="Helical" evidence="7">
    <location>
        <begin position="69"/>
        <end position="90"/>
    </location>
</feature>
<dbReference type="EMBL" id="LR590481">
    <property type="protein sequence ID" value="VTQ83261.1"/>
    <property type="molecule type" value="Genomic_DNA"/>
</dbReference>
<comment type="caution">
    <text evidence="7">Lacks conserved residue(s) required for the propagation of feature annotation.</text>
</comment>
<organism evidence="9 10">
    <name type="scientific">Hathewaya histolytica</name>
    <name type="common">Clostridium histolyticum</name>
    <dbReference type="NCBI Taxonomy" id="1498"/>
    <lineage>
        <taxon>Bacteria</taxon>
        <taxon>Bacillati</taxon>
        <taxon>Bacillota</taxon>
        <taxon>Clostridia</taxon>
        <taxon>Eubacteriales</taxon>
        <taxon>Clostridiaceae</taxon>
        <taxon>Hathewaya</taxon>
    </lineage>
</organism>
<evidence type="ECO:0000313" key="9">
    <source>
        <dbReference type="EMBL" id="VTQ83261.1"/>
    </source>
</evidence>
<dbReference type="InterPro" id="IPR032818">
    <property type="entry name" value="DedA-like"/>
</dbReference>
<comment type="subcellular location">
    <subcellularLocation>
        <location evidence="1 7">Cell membrane</location>
        <topology evidence="1 7">Multi-pass membrane protein</topology>
    </subcellularLocation>
</comment>
<evidence type="ECO:0000256" key="2">
    <source>
        <dbReference type="ARBA" id="ARBA00010792"/>
    </source>
</evidence>
<name>A0A4U9QZC2_HATHI</name>
<keyword evidence="6 7" id="KW-0472">Membrane</keyword>
<evidence type="ECO:0000256" key="3">
    <source>
        <dbReference type="ARBA" id="ARBA00022475"/>
    </source>
</evidence>
<evidence type="ECO:0000259" key="8">
    <source>
        <dbReference type="Pfam" id="PF09335"/>
    </source>
</evidence>
<dbReference type="InterPro" id="IPR032816">
    <property type="entry name" value="VTT_dom"/>
</dbReference>
<feature type="transmembrane region" description="Helical" evidence="7">
    <location>
        <begin position="155"/>
        <end position="177"/>
    </location>
</feature>
<proteinExistence type="inferred from homology"/>
<keyword evidence="5 7" id="KW-1133">Transmembrane helix</keyword>
<evidence type="ECO:0000256" key="4">
    <source>
        <dbReference type="ARBA" id="ARBA00022692"/>
    </source>
</evidence>
<gene>
    <name evidence="9" type="primary">dedA</name>
    <name evidence="9" type="ORF">NCTC503_00319</name>
</gene>
<dbReference type="GO" id="GO:0005886">
    <property type="term" value="C:plasma membrane"/>
    <property type="evidence" value="ECO:0007669"/>
    <property type="project" value="UniProtKB-SubCell"/>
</dbReference>
<sequence>MDMLNRVLNIIFHLDKYLGIVITHFGYKAYIIIFIIVFLESGIILTPFLPGNSLIFITGTFAALKSINIYVLIITLLLASIFGGIINYNIGKFFGAKIIKSKIGVIIEKKGYFDKTKLFYEKQGGRTLIMARYIPVVRTFSPFIAGVSNVGHMKFMLYNILGAFLWVIPLNLLGYWFGNLTFVRNNYSIVIFMPIIGYVVFVFFAIIIRKLKKKLSNA</sequence>
<dbReference type="Pfam" id="PF09335">
    <property type="entry name" value="VTT_dom"/>
    <property type="match status" value="1"/>
</dbReference>